<evidence type="ECO:0000256" key="5">
    <source>
        <dbReference type="SAM" id="MobiDB-lite"/>
    </source>
</evidence>
<dbReference type="InterPro" id="IPR007568">
    <property type="entry name" value="RTA1"/>
</dbReference>
<feature type="transmembrane region" description="Helical" evidence="6">
    <location>
        <begin position="179"/>
        <end position="204"/>
    </location>
</feature>
<feature type="transmembrane region" description="Helical" evidence="6">
    <location>
        <begin position="261"/>
        <end position="283"/>
    </location>
</feature>
<evidence type="ECO:0000256" key="1">
    <source>
        <dbReference type="ARBA" id="ARBA00004141"/>
    </source>
</evidence>
<dbReference type="PANTHER" id="PTHR31465:SF15">
    <property type="entry name" value="LIPID TRANSPORTER ATNI-RELATED"/>
    <property type="match status" value="1"/>
</dbReference>
<evidence type="ECO:0000313" key="8">
    <source>
        <dbReference type="EMBL" id="KAL1600165.1"/>
    </source>
</evidence>
<evidence type="ECO:0000256" key="3">
    <source>
        <dbReference type="ARBA" id="ARBA00022989"/>
    </source>
</evidence>
<reference evidence="8 9" key="1">
    <citation type="submission" date="2024-02" db="EMBL/GenBank/DDBJ databases">
        <title>De novo assembly and annotation of 12 fungi associated with fruit tree decline syndrome in Ontario, Canada.</title>
        <authorList>
            <person name="Sulman M."/>
            <person name="Ellouze W."/>
            <person name="Ilyukhin E."/>
        </authorList>
    </citation>
    <scope>NUCLEOTIDE SEQUENCE [LARGE SCALE GENOMIC DNA]</scope>
    <source>
        <strain evidence="8 9">M97-236</strain>
    </source>
</reference>
<feature type="chain" id="PRO_5045641054" description="RTA1 domain-containing protein" evidence="7">
    <location>
        <begin position="22"/>
        <end position="492"/>
    </location>
</feature>
<feature type="region of interest" description="Disordered" evidence="5">
    <location>
        <begin position="21"/>
        <end position="55"/>
    </location>
</feature>
<keyword evidence="7" id="KW-0732">Signal</keyword>
<accession>A0ABR3R6V4</accession>
<dbReference type="Pfam" id="PF04479">
    <property type="entry name" value="RTA1"/>
    <property type="match status" value="1"/>
</dbReference>
<feature type="compositionally biased region" description="Low complexity" evidence="5">
    <location>
        <begin position="35"/>
        <end position="52"/>
    </location>
</feature>
<keyword evidence="4 6" id="KW-0472">Membrane</keyword>
<dbReference type="Proteomes" id="UP001521222">
    <property type="component" value="Unassembled WGS sequence"/>
</dbReference>
<evidence type="ECO:0008006" key="10">
    <source>
        <dbReference type="Google" id="ProtNLM"/>
    </source>
</evidence>
<evidence type="ECO:0000256" key="6">
    <source>
        <dbReference type="SAM" id="Phobius"/>
    </source>
</evidence>
<evidence type="ECO:0000313" key="9">
    <source>
        <dbReference type="Proteomes" id="UP001521222"/>
    </source>
</evidence>
<keyword evidence="2 6" id="KW-0812">Transmembrane</keyword>
<sequence>MRFSLPLLSALLLPLLRAASSTPTPTPTPTPSPAHPARAAITSPPSATAPPSRRGDNFDPSIAPISLNLLSISIAKPSIPSLPLDLPPETCTPGFISYATPGLDGYVPADACNALWVYFPNFAAAVAFSILFGILTIAHLAQAALYRNGFCWVIIMAALWETGAYAFRALGFKNQQSSGIATVAQILVLVAPIWVNAFAYMVFARMVHFYSPTRKVWFFSPSSLALIFVTLDVISFVIQLVGGGMAGPGASVESQKKGLNIYMGGIGMQEGFIVLFLGLVIKFHRDQLQAERVGHLTADKTTSWKWLICALYACLLAITIRIIYRLAELSGGLGASNPLPSNEPVLYVLESTPMWLAILVWNIVHPGRFIHGEDAKMPRSWLSRHLCCCCRKHRCDECNGKLGHAGAHHHRMTDDLELEDNQHMHPAPKSHRGRVTAVPVNLFQVAPCRESSPNGNAREPLRLRSPPAADNHREVSPEPPSYTAYRRAHGQQ</sequence>
<evidence type="ECO:0000256" key="7">
    <source>
        <dbReference type="SAM" id="SignalP"/>
    </source>
</evidence>
<feature type="transmembrane region" description="Helical" evidence="6">
    <location>
        <begin position="115"/>
        <end position="137"/>
    </location>
</feature>
<comment type="caution">
    <text evidence="8">The sequence shown here is derived from an EMBL/GenBank/DDBJ whole genome shotgun (WGS) entry which is preliminary data.</text>
</comment>
<feature type="transmembrane region" description="Helical" evidence="6">
    <location>
        <begin position="216"/>
        <end position="241"/>
    </location>
</feature>
<dbReference type="EMBL" id="JAKIXB020000018">
    <property type="protein sequence ID" value="KAL1600165.1"/>
    <property type="molecule type" value="Genomic_DNA"/>
</dbReference>
<proteinExistence type="predicted"/>
<protein>
    <recommendedName>
        <fullName evidence="10">RTA1 domain-containing protein</fullName>
    </recommendedName>
</protein>
<evidence type="ECO:0000256" key="4">
    <source>
        <dbReference type="ARBA" id="ARBA00023136"/>
    </source>
</evidence>
<feature type="transmembrane region" description="Helical" evidence="6">
    <location>
        <begin position="304"/>
        <end position="324"/>
    </location>
</feature>
<organism evidence="8 9">
    <name type="scientific">Nothophoma quercina</name>
    <dbReference type="NCBI Taxonomy" id="749835"/>
    <lineage>
        <taxon>Eukaryota</taxon>
        <taxon>Fungi</taxon>
        <taxon>Dikarya</taxon>
        <taxon>Ascomycota</taxon>
        <taxon>Pezizomycotina</taxon>
        <taxon>Dothideomycetes</taxon>
        <taxon>Pleosporomycetidae</taxon>
        <taxon>Pleosporales</taxon>
        <taxon>Pleosporineae</taxon>
        <taxon>Didymellaceae</taxon>
        <taxon>Nothophoma</taxon>
    </lineage>
</organism>
<feature type="signal peptide" evidence="7">
    <location>
        <begin position="1"/>
        <end position="21"/>
    </location>
</feature>
<keyword evidence="3 6" id="KW-1133">Transmembrane helix</keyword>
<name>A0ABR3R6V4_9PLEO</name>
<evidence type="ECO:0000256" key="2">
    <source>
        <dbReference type="ARBA" id="ARBA00022692"/>
    </source>
</evidence>
<feature type="region of interest" description="Disordered" evidence="5">
    <location>
        <begin position="447"/>
        <end position="492"/>
    </location>
</feature>
<keyword evidence="9" id="KW-1185">Reference proteome</keyword>
<feature type="compositionally biased region" description="Pro residues" evidence="5">
    <location>
        <begin position="24"/>
        <end position="34"/>
    </location>
</feature>
<feature type="transmembrane region" description="Helical" evidence="6">
    <location>
        <begin position="149"/>
        <end position="167"/>
    </location>
</feature>
<dbReference type="PANTHER" id="PTHR31465">
    <property type="entry name" value="PROTEIN RTA1-RELATED"/>
    <property type="match status" value="1"/>
</dbReference>
<comment type="subcellular location">
    <subcellularLocation>
        <location evidence="1">Membrane</location>
        <topology evidence="1">Multi-pass membrane protein</topology>
    </subcellularLocation>
</comment>
<gene>
    <name evidence="8" type="ORF">SLS59_005788</name>
</gene>